<gene>
    <name evidence="1" type="ORF">KIPB_014160</name>
</gene>
<dbReference type="Proteomes" id="UP000265618">
    <property type="component" value="Unassembled WGS sequence"/>
</dbReference>
<sequence length="76" mass="8198">MVNTGGKKRDTRGCLDFSGNDSPQIGVINPYSALSSTLYTVHPIKDGVSVSSMSIRLWVLDTEVQAEASVDGIRKK</sequence>
<comment type="caution">
    <text evidence="1">The sequence shown here is derived from an EMBL/GenBank/DDBJ whole genome shotgun (WGS) entry which is preliminary data.</text>
</comment>
<name>A0A391NSX5_9EUKA</name>
<dbReference type="EMBL" id="BDIP01007118">
    <property type="protein sequence ID" value="GCA64401.1"/>
    <property type="molecule type" value="Genomic_DNA"/>
</dbReference>
<evidence type="ECO:0000313" key="1">
    <source>
        <dbReference type="EMBL" id="GCA64401.1"/>
    </source>
</evidence>
<keyword evidence="2" id="KW-1185">Reference proteome</keyword>
<accession>A0A391NSX5</accession>
<feature type="non-terminal residue" evidence="1">
    <location>
        <position position="1"/>
    </location>
</feature>
<reference evidence="1 2" key="1">
    <citation type="journal article" date="2018" name="PLoS ONE">
        <title>The draft genome of Kipferlia bialata reveals reductive genome evolution in fornicate parasites.</title>
        <authorList>
            <person name="Tanifuji G."/>
            <person name="Takabayashi S."/>
            <person name="Kume K."/>
            <person name="Takagi M."/>
            <person name="Nakayama T."/>
            <person name="Kamikawa R."/>
            <person name="Inagaki Y."/>
            <person name="Hashimoto T."/>
        </authorList>
    </citation>
    <scope>NUCLEOTIDE SEQUENCE [LARGE SCALE GENOMIC DNA]</scope>
    <source>
        <strain evidence="1">NY0173</strain>
    </source>
</reference>
<dbReference type="AlphaFoldDB" id="A0A391NSX5"/>
<evidence type="ECO:0000313" key="2">
    <source>
        <dbReference type="Proteomes" id="UP000265618"/>
    </source>
</evidence>
<protein>
    <submittedName>
        <fullName evidence="1">Uncharacterized protein</fullName>
    </submittedName>
</protein>
<organism evidence="1 2">
    <name type="scientific">Kipferlia bialata</name>
    <dbReference type="NCBI Taxonomy" id="797122"/>
    <lineage>
        <taxon>Eukaryota</taxon>
        <taxon>Metamonada</taxon>
        <taxon>Carpediemonas-like organisms</taxon>
        <taxon>Kipferlia</taxon>
    </lineage>
</organism>
<proteinExistence type="predicted"/>